<accession>F8IJZ5</accession>
<dbReference type="STRING" id="1048834.TC41_1576"/>
<evidence type="ECO:0000313" key="2">
    <source>
        <dbReference type="EMBL" id="AEJ43507.1"/>
    </source>
</evidence>
<dbReference type="eggNOG" id="COG2951">
    <property type="taxonomic scope" value="Bacteria"/>
</dbReference>
<dbReference type="Gene3D" id="1.10.530.10">
    <property type="match status" value="1"/>
</dbReference>
<organism evidence="2 3">
    <name type="scientific">Alicyclobacillus acidocaldarius (strain Tc-4-1)</name>
    <name type="common">Bacillus acidocaldarius</name>
    <dbReference type="NCBI Taxonomy" id="1048834"/>
    <lineage>
        <taxon>Bacteria</taxon>
        <taxon>Bacillati</taxon>
        <taxon>Bacillota</taxon>
        <taxon>Bacilli</taxon>
        <taxon>Bacillales</taxon>
        <taxon>Alicyclobacillaceae</taxon>
        <taxon>Alicyclobacillus</taxon>
    </lineage>
</organism>
<dbReference type="Pfam" id="PF01476">
    <property type="entry name" value="LysM"/>
    <property type="match status" value="2"/>
</dbReference>
<protein>
    <submittedName>
        <fullName evidence="2">Peptidoglycan-binding LysM</fullName>
    </submittedName>
</protein>
<dbReference type="RefSeq" id="WP_014464375.1">
    <property type="nucleotide sequence ID" value="NC_017167.1"/>
</dbReference>
<dbReference type="InterPro" id="IPR031304">
    <property type="entry name" value="SLT_2"/>
</dbReference>
<dbReference type="AlphaFoldDB" id="F8IJZ5"/>
<dbReference type="KEGG" id="aad:TC41_1576"/>
<name>F8IJZ5_ALIAT</name>
<sequence length="366" mass="39627">MFGRRWQALMAGALAFVAAVGLWTGDRANRAPETVAPVVDARTAPERSSSLSLLPRVEWTAHRAPSAEPSHSGALDVHLVHRPMSAPMVQVEMRHAEMRHASAVHLRGASAVAKKPVRTTLLRVHAGECLWSIAETHHTTVAELMRDNHLHSTVLRVGQVLRLPAGVHRPFALPKSPKASSSPLVPSLTYTVQPGDSLWEISNIFGVSISAICSANHLTQAAIYPGQRLVIEPSSAFGGSQAQSVLLREAPSWLIPIYKAAGAKYDIPWTVLAAIHKVETDFSTDGDIESYAGAIGPMQFMPSTFAIFGVPAPGHKVANIHNVEDAIYSAANMLHREGFSSDPYYAIWTYNHSASYVEDVLHLAVT</sequence>
<dbReference type="InterPro" id="IPR023346">
    <property type="entry name" value="Lysozyme-like_dom_sf"/>
</dbReference>
<dbReference type="eggNOG" id="COG1388">
    <property type="taxonomic scope" value="Bacteria"/>
</dbReference>
<evidence type="ECO:0000313" key="3">
    <source>
        <dbReference type="Proteomes" id="UP000000292"/>
    </source>
</evidence>
<dbReference type="CDD" id="cd13399">
    <property type="entry name" value="Slt35-like"/>
    <property type="match status" value="1"/>
</dbReference>
<dbReference type="PROSITE" id="PS51782">
    <property type="entry name" value="LYSM"/>
    <property type="match status" value="2"/>
</dbReference>
<dbReference type="HOGENOM" id="CLU_782203_0_0_9"/>
<dbReference type="Pfam" id="PF13406">
    <property type="entry name" value="SLT_2"/>
    <property type="match status" value="1"/>
</dbReference>
<feature type="domain" description="LysM" evidence="1">
    <location>
        <begin position="120"/>
        <end position="163"/>
    </location>
</feature>
<dbReference type="OrthoDB" id="9809488at2"/>
<dbReference type="Proteomes" id="UP000000292">
    <property type="component" value="Chromosome"/>
</dbReference>
<feature type="domain" description="LysM" evidence="1">
    <location>
        <begin position="188"/>
        <end position="231"/>
    </location>
</feature>
<proteinExistence type="predicted"/>
<dbReference type="SMART" id="SM00257">
    <property type="entry name" value="LysM"/>
    <property type="match status" value="2"/>
</dbReference>
<dbReference type="EMBL" id="CP002902">
    <property type="protein sequence ID" value="AEJ43507.1"/>
    <property type="molecule type" value="Genomic_DNA"/>
</dbReference>
<dbReference type="PANTHER" id="PTHR33734">
    <property type="entry name" value="LYSM DOMAIN-CONTAINING GPI-ANCHORED PROTEIN 2"/>
    <property type="match status" value="1"/>
</dbReference>
<dbReference type="Gene3D" id="3.10.350.10">
    <property type="entry name" value="LysM domain"/>
    <property type="match status" value="2"/>
</dbReference>
<dbReference type="SUPFAM" id="SSF54106">
    <property type="entry name" value="LysM domain"/>
    <property type="match status" value="2"/>
</dbReference>
<dbReference type="PATRIC" id="fig|1048834.4.peg.1498"/>
<dbReference type="CDD" id="cd00118">
    <property type="entry name" value="LysM"/>
    <property type="match status" value="2"/>
</dbReference>
<dbReference type="PANTHER" id="PTHR33734:SF22">
    <property type="entry name" value="MEMBRANE-BOUND LYTIC MUREIN TRANSGLYCOSYLASE D"/>
    <property type="match status" value="1"/>
</dbReference>
<dbReference type="InterPro" id="IPR036779">
    <property type="entry name" value="LysM_dom_sf"/>
</dbReference>
<reference evidence="2 3" key="1">
    <citation type="journal article" date="2011" name="J. Bacteriol.">
        <title>Complete Genome Sequence of Alicyclobacillus acidocaldarius Strain Tc-4-1.</title>
        <authorList>
            <person name="Chen Y."/>
            <person name="He Y."/>
            <person name="Zhang B."/>
            <person name="Yang J."/>
            <person name="Li W."/>
            <person name="Dong Z."/>
            <person name="Hu S."/>
        </authorList>
    </citation>
    <scope>NUCLEOTIDE SEQUENCE [LARGE SCALE GENOMIC DNA]</scope>
    <source>
        <strain evidence="2 3">Tc-4-1</strain>
    </source>
</reference>
<reference evidence="3" key="2">
    <citation type="submission" date="2011-06" db="EMBL/GenBank/DDBJ databases">
        <title>The complete genome sequence of Alicyclobacillus acidocaldarius sp. Tc-4-1.</title>
        <authorList>
            <person name="Chen Y."/>
            <person name="He Y."/>
            <person name="Dong Z."/>
            <person name="Hu S."/>
        </authorList>
    </citation>
    <scope>NUCLEOTIDE SEQUENCE [LARGE SCALE GENOMIC DNA]</scope>
    <source>
        <strain evidence="3">Tc-4-1</strain>
    </source>
</reference>
<gene>
    <name evidence="2" type="primary">mltD</name>
    <name evidence="2" type="ordered locus">TC41_1576</name>
</gene>
<dbReference type="InterPro" id="IPR018392">
    <property type="entry name" value="LysM"/>
</dbReference>
<evidence type="ECO:0000259" key="1">
    <source>
        <dbReference type="PROSITE" id="PS51782"/>
    </source>
</evidence>
<dbReference type="GO" id="GO:0008932">
    <property type="term" value="F:lytic endotransglycosylase activity"/>
    <property type="evidence" value="ECO:0007669"/>
    <property type="project" value="TreeGrafter"/>
</dbReference>
<dbReference type="SUPFAM" id="SSF53955">
    <property type="entry name" value="Lysozyme-like"/>
    <property type="match status" value="1"/>
</dbReference>